<feature type="compositionally biased region" description="Basic residues" evidence="1">
    <location>
        <begin position="840"/>
        <end position="859"/>
    </location>
</feature>
<feature type="compositionally biased region" description="Low complexity" evidence="1">
    <location>
        <begin position="395"/>
        <end position="422"/>
    </location>
</feature>
<feature type="compositionally biased region" description="Basic and acidic residues" evidence="1">
    <location>
        <begin position="445"/>
        <end position="454"/>
    </location>
</feature>
<feature type="region of interest" description="Disordered" evidence="1">
    <location>
        <begin position="156"/>
        <end position="233"/>
    </location>
</feature>
<evidence type="ECO:0000256" key="1">
    <source>
        <dbReference type="SAM" id="MobiDB-lite"/>
    </source>
</evidence>
<evidence type="ECO:0008006" key="4">
    <source>
        <dbReference type="Google" id="ProtNLM"/>
    </source>
</evidence>
<name>A0A4R0RH32_9APHY</name>
<gene>
    <name evidence="2" type="ORF">EIP91_001342</name>
</gene>
<feature type="compositionally biased region" description="Low complexity" evidence="1">
    <location>
        <begin position="434"/>
        <end position="444"/>
    </location>
</feature>
<feature type="compositionally biased region" description="Basic and acidic residues" evidence="1">
    <location>
        <begin position="797"/>
        <end position="807"/>
    </location>
</feature>
<sequence>MNYFPQAILGRPVRFYRQDWTCQWCGQPLLPQPAKRPRDSRDLGRYFVNCSNFTAHPLPENFWRWASTRPGEIMMDEESSPPPLPPPSTQPADPGAKKTTVCSFPGCTKKRVYFTCTNLMCAEHCRREGENECPDEHPPLKKAKKVPDLGVQTTLQQLLPPPPLPTSQSAPSALSTLSATGQAVPGPIAGPSSRPALPPGNPSRNHAPQRPSAPRPRLDASEARHKSHINNVFTQEVARVTEEEAQRRQADAVANQQSKIQREEVSFVIWLLGDDEALRRTVQSATNPWPHLVFDVPLLQRLWLLPSSLGSGVDPPPAQFQFLLFNEVAQEWIIADVGHSLQVARGQPLYIRMIDPTSSPQSQASINPSGFRAFRDRLRMEAASSQLSRDRDSVQQQRARQGPSSSQSSSDLSSAPSSKHNPSNPPPSSRRDASAPSGPTGTTGRCDRRDDPTPRPHRVRRRSASYPVPPLNSRGRSPRPKEEPMDIDLSPIRLQDHSGPGRSEHSPILVSSDDERERRRVPTPGGPRRSTKGKKRASDVGHRPRSVVPQPEASGSGGGRSHEPLPSVGDRDTGENPGRGLAEGDASMPKRPRVANRPPSEDRDSVESITSQDARSLFGESETSAVGEHSSDLSPDAVTSMDSESSPTPPPLVLRPVADLEGVLDRIDALGDSALPAAEQNGQLTMSQLYTRDVVDLLENYARDKDAARAQGARQFKGLPVYWKQHLSPCPSTSTIHEHRGRFERALQSARDRDLLNHLYNQGYTPAGRWGILMKLQPPKEGFQSDQQRHQSLRRTPRNDSDDRSFISDDDVPELKCSSCLKRALKHHEKHCARPEPASPRRRRGHRDRRRSSPRRRHYSRWDSGPTHAIRTLMVLVDIIVAATVPVSQSLRPMMIRQPSRDPGTSLRVVVTLDVPVIRPVLVVATLALIHVPKALILDPLDLIPLVLGVVVQSVPGAVPGLALPRGGTRVTAIAVPKNVGISSSVSKCATFTFLHFMIRMRHL</sequence>
<accession>A0A4R0RH32</accession>
<protein>
    <recommendedName>
        <fullName evidence="4">Zinc finger GRF-type domain-containing protein</fullName>
    </recommendedName>
</protein>
<dbReference type="Proteomes" id="UP000292702">
    <property type="component" value="Unassembled WGS sequence"/>
</dbReference>
<feature type="region of interest" description="Disordered" evidence="1">
    <location>
        <begin position="73"/>
        <end position="100"/>
    </location>
</feature>
<comment type="caution">
    <text evidence="2">The sequence shown here is derived from an EMBL/GenBank/DDBJ whole genome shotgun (WGS) entry which is preliminary data.</text>
</comment>
<feature type="compositionally biased region" description="Low complexity" evidence="1">
    <location>
        <begin position="166"/>
        <end position="180"/>
    </location>
</feature>
<reference evidence="2 3" key="1">
    <citation type="submission" date="2018-11" db="EMBL/GenBank/DDBJ databases">
        <title>Genome assembly of Steccherinum ochraceum LE-BIN_3174, the white-rot fungus of the Steccherinaceae family (The Residual Polyporoid clade, Polyporales, Basidiomycota).</title>
        <authorList>
            <person name="Fedorova T.V."/>
            <person name="Glazunova O.A."/>
            <person name="Landesman E.O."/>
            <person name="Moiseenko K.V."/>
            <person name="Psurtseva N.V."/>
            <person name="Savinova O.S."/>
            <person name="Shakhova N.V."/>
            <person name="Tyazhelova T.V."/>
            <person name="Vasina D.V."/>
        </authorList>
    </citation>
    <scope>NUCLEOTIDE SEQUENCE [LARGE SCALE GENOMIC DNA]</scope>
    <source>
        <strain evidence="2 3">LE-BIN_3174</strain>
    </source>
</reference>
<organism evidence="2 3">
    <name type="scientific">Steccherinum ochraceum</name>
    <dbReference type="NCBI Taxonomy" id="92696"/>
    <lineage>
        <taxon>Eukaryota</taxon>
        <taxon>Fungi</taxon>
        <taxon>Dikarya</taxon>
        <taxon>Basidiomycota</taxon>
        <taxon>Agaricomycotina</taxon>
        <taxon>Agaricomycetes</taxon>
        <taxon>Polyporales</taxon>
        <taxon>Steccherinaceae</taxon>
        <taxon>Steccherinum</taxon>
    </lineage>
</organism>
<dbReference type="AlphaFoldDB" id="A0A4R0RH32"/>
<dbReference type="EMBL" id="RWJN01000134">
    <property type="protein sequence ID" value="TCD66462.1"/>
    <property type="molecule type" value="Genomic_DNA"/>
</dbReference>
<proteinExistence type="predicted"/>
<feature type="region of interest" description="Disordered" evidence="1">
    <location>
        <begin position="382"/>
        <end position="654"/>
    </location>
</feature>
<feature type="compositionally biased region" description="Pro residues" evidence="1">
    <location>
        <begin position="80"/>
        <end position="89"/>
    </location>
</feature>
<feature type="region of interest" description="Disordered" evidence="1">
    <location>
        <begin position="827"/>
        <end position="863"/>
    </location>
</feature>
<keyword evidence="3" id="KW-1185">Reference proteome</keyword>
<feature type="region of interest" description="Disordered" evidence="1">
    <location>
        <begin position="780"/>
        <end position="808"/>
    </location>
</feature>
<evidence type="ECO:0000313" key="2">
    <source>
        <dbReference type="EMBL" id="TCD66462.1"/>
    </source>
</evidence>
<evidence type="ECO:0000313" key="3">
    <source>
        <dbReference type="Proteomes" id="UP000292702"/>
    </source>
</evidence>